<comment type="caution">
    <text evidence="1">The sequence shown here is derived from an EMBL/GenBank/DDBJ whole genome shotgun (WGS) entry which is preliminary data.</text>
</comment>
<protein>
    <submittedName>
        <fullName evidence="1">Uncharacterized protein</fullName>
    </submittedName>
</protein>
<accession>A0ACC3CIG9</accession>
<name>A0ACC3CIG9_PYRYE</name>
<gene>
    <name evidence="1" type="ORF">I4F81_012138</name>
</gene>
<keyword evidence="2" id="KW-1185">Reference proteome</keyword>
<evidence type="ECO:0000313" key="2">
    <source>
        <dbReference type="Proteomes" id="UP000798662"/>
    </source>
</evidence>
<evidence type="ECO:0000313" key="1">
    <source>
        <dbReference type="EMBL" id="KAK1869668.1"/>
    </source>
</evidence>
<organism evidence="1 2">
    <name type="scientific">Pyropia yezoensis</name>
    <name type="common">Susabi-nori</name>
    <name type="synonym">Porphyra yezoensis</name>
    <dbReference type="NCBI Taxonomy" id="2788"/>
    <lineage>
        <taxon>Eukaryota</taxon>
        <taxon>Rhodophyta</taxon>
        <taxon>Bangiophyceae</taxon>
        <taxon>Bangiales</taxon>
        <taxon>Bangiaceae</taxon>
        <taxon>Pyropia</taxon>
    </lineage>
</organism>
<sequence>MSLLDDGDDDLFLSVNLSFVLPAGSVSASVGGTPAARGVVVVSDGDGDVNGAIDVDSLPPEVVDVDGGPHATHSSAGSADCRAAGAAEVPAESVGGDAAAGDALSRTLHQYFGYTSFRPGQRGVIEAVLSGRDTCVFWATGAGKSLCFILPALLDRRRVVVVVSPLISLMVDQAAKINATIGGSASTPLATYLGSAQADAGEEAAALSGERPVVFLSPEKVMDGSTVPRLDALRRSGRLALIAIDEAHCILQWGEAFRKDYGCLTGLRGSLPGVPLMALTATAAPDHRADICSLLHLHDPYVASASFDRTNLALRVQTLDAGAAGKAAVVDRLAAELLVRPESTIVYVMTRKYCESVHDTLTKRVRRARPAAGAARSGGPSAAPVRVRRYHAGLSLAERAETHRQFAQGIATVVVATVAFGMGIDRPDVRSIVMLGPPKTVAEYMQQAGRAGRDGRPSRCLMVASQHDFSSYLSPFYMRGLSEQSQVAMAASIEALRNYAHDTTVCRRAALMQLYGETPSFDRCPPGTGACDVCDPPPVGSVPARRVRGQAVGGAGPIVMNRAALAILLRAADGPAPHGYSRPSIVYRTQDSWRINRKNLSPAAIAAEQARMVAMQRARAAVPAGTPLDIYYFRSIFNVVVQAGLLQSGASDTKYGGPRRPPIRYPTFPLTPAGREFLARPNTASLPAPPPPSAGGGPMRELVEAGIDAMAVLPSSEVAIGSGPIMAAYLNWARLLTAAPAVGPATRSHLQALLSAVHGWRDAAAEAAGVSPEELLPPHLAVAVATARPASVEGLRACGVRAAGLDGLVAVLDDWRAGKGDSGDSRGGELDGGAMDDPILSDDEAPAHAAGRWPPHPLATGGGPPPRIEMASAIAARSGATAADGPAGAVTSHAIASPPPPAGTPLRAPLGRRPRVPRAPRMPRLPRQPREGPATSGRGSRAGPLPLPGPAAAVPSWVAAAEPGGPRADANEDVQGPKRRRV</sequence>
<reference evidence="1" key="1">
    <citation type="submission" date="2019-11" db="EMBL/GenBank/DDBJ databases">
        <title>Nori genome reveals adaptations in red seaweeds to the harsh intertidal environment.</title>
        <authorList>
            <person name="Wang D."/>
            <person name="Mao Y."/>
        </authorList>
    </citation>
    <scope>NUCLEOTIDE SEQUENCE</scope>
    <source>
        <tissue evidence="1">Gametophyte</tissue>
    </source>
</reference>
<dbReference type="EMBL" id="CM020620">
    <property type="protein sequence ID" value="KAK1869668.1"/>
    <property type="molecule type" value="Genomic_DNA"/>
</dbReference>
<proteinExistence type="predicted"/>
<dbReference type="Proteomes" id="UP000798662">
    <property type="component" value="Chromosome 3"/>
</dbReference>